<proteinExistence type="predicted"/>
<organism evidence="1 2">
    <name type="scientific">Aphis craccivora</name>
    <name type="common">Cowpea aphid</name>
    <dbReference type="NCBI Taxonomy" id="307492"/>
    <lineage>
        <taxon>Eukaryota</taxon>
        <taxon>Metazoa</taxon>
        <taxon>Ecdysozoa</taxon>
        <taxon>Arthropoda</taxon>
        <taxon>Hexapoda</taxon>
        <taxon>Insecta</taxon>
        <taxon>Pterygota</taxon>
        <taxon>Neoptera</taxon>
        <taxon>Paraneoptera</taxon>
        <taxon>Hemiptera</taxon>
        <taxon>Sternorrhyncha</taxon>
        <taxon>Aphidomorpha</taxon>
        <taxon>Aphidoidea</taxon>
        <taxon>Aphididae</taxon>
        <taxon>Aphidini</taxon>
        <taxon>Aphis</taxon>
        <taxon>Aphis</taxon>
    </lineage>
</organism>
<evidence type="ECO:0000313" key="1">
    <source>
        <dbReference type="EMBL" id="KAF0756262.1"/>
    </source>
</evidence>
<evidence type="ECO:0000313" key="2">
    <source>
        <dbReference type="Proteomes" id="UP000478052"/>
    </source>
</evidence>
<keyword evidence="1" id="KW-0548">Nucleotidyltransferase</keyword>
<keyword evidence="1" id="KW-0695">RNA-directed DNA polymerase</keyword>
<accession>A0A6G0YIJ4</accession>
<reference evidence="1 2" key="1">
    <citation type="submission" date="2019-08" db="EMBL/GenBank/DDBJ databases">
        <title>Whole genome of Aphis craccivora.</title>
        <authorList>
            <person name="Voronova N.V."/>
            <person name="Shulinski R.S."/>
            <person name="Bandarenka Y.V."/>
            <person name="Zhorov D.G."/>
            <person name="Warner D."/>
        </authorList>
    </citation>
    <scope>NUCLEOTIDE SEQUENCE [LARGE SCALE GENOMIC DNA]</scope>
    <source>
        <strain evidence="1">180601</strain>
        <tissue evidence="1">Whole Body</tissue>
    </source>
</reference>
<dbReference type="AlphaFoldDB" id="A0A6G0YIJ4"/>
<keyword evidence="1" id="KW-0808">Transferase</keyword>
<dbReference type="EMBL" id="VUJU01003898">
    <property type="protein sequence ID" value="KAF0756262.1"/>
    <property type="molecule type" value="Genomic_DNA"/>
</dbReference>
<dbReference type="GO" id="GO:0003964">
    <property type="term" value="F:RNA-directed DNA polymerase activity"/>
    <property type="evidence" value="ECO:0007669"/>
    <property type="project" value="UniProtKB-KW"/>
</dbReference>
<keyword evidence="2" id="KW-1185">Reference proteome</keyword>
<sequence length="89" mass="10536">MFTIMEYTSPLTNPKFKHTFSDLISNICNIDISLMDIFNELDNLNINLFPGPDNKFPKFLYNYRFILSYPIHYLFKQSLSSGIFQITRN</sequence>
<gene>
    <name evidence="1" type="ORF">FWK35_00013049</name>
</gene>
<dbReference type="Proteomes" id="UP000478052">
    <property type="component" value="Unassembled WGS sequence"/>
</dbReference>
<protein>
    <submittedName>
        <fullName evidence="1">Putative RNA-directed DNA polymerase</fullName>
    </submittedName>
</protein>
<name>A0A6G0YIJ4_APHCR</name>
<comment type="caution">
    <text evidence="1">The sequence shown here is derived from an EMBL/GenBank/DDBJ whole genome shotgun (WGS) entry which is preliminary data.</text>
</comment>